<evidence type="ECO:0000256" key="7">
    <source>
        <dbReference type="ARBA" id="ARBA00022695"/>
    </source>
</evidence>
<evidence type="ECO:0000256" key="8">
    <source>
        <dbReference type="ARBA" id="ARBA00022741"/>
    </source>
</evidence>
<evidence type="ECO:0000256" key="1">
    <source>
        <dbReference type="ARBA" id="ARBA00004328"/>
    </source>
</evidence>
<feature type="transmembrane region" description="Helical" evidence="15">
    <location>
        <begin position="1321"/>
        <end position="1345"/>
    </location>
</feature>
<dbReference type="InterPro" id="IPR007094">
    <property type="entry name" value="RNA-dir_pol_PSvirus"/>
</dbReference>
<dbReference type="SUPFAM" id="SSF56672">
    <property type="entry name" value="DNA/RNA polymerases"/>
    <property type="match status" value="1"/>
</dbReference>
<dbReference type="EMBL" id="BK063170">
    <property type="protein sequence ID" value="DBA56414.1"/>
    <property type="molecule type" value="Genomic_RNA"/>
</dbReference>
<dbReference type="GO" id="GO:0005524">
    <property type="term" value="F:ATP binding"/>
    <property type="evidence" value="ECO:0007669"/>
    <property type="project" value="UniProtKB-KW"/>
</dbReference>
<feature type="domain" description="RdRp catalytic" evidence="16">
    <location>
        <begin position="2788"/>
        <end position="2923"/>
    </location>
</feature>
<keyword evidence="12" id="KW-0067">ATP-binding</keyword>
<keyword evidence="15" id="KW-1133">Transmembrane helix</keyword>
<evidence type="ECO:0000256" key="15">
    <source>
        <dbReference type="SAM" id="Phobius"/>
    </source>
</evidence>
<keyword evidence="13" id="KW-0946">Virion</keyword>
<dbReference type="GO" id="GO:0030430">
    <property type="term" value="C:host cell cytoplasm"/>
    <property type="evidence" value="ECO:0007669"/>
    <property type="project" value="UniProtKB-SubCell"/>
</dbReference>
<dbReference type="InterPro" id="IPR043502">
    <property type="entry name" value="DNA/RNA_pol_sf"/>
</dbReference>
<dbReference type="CDD" id="cd00205">
    <property type="entry name" value="rhv_like"/>
    <property type="match status" value="2"/>
</dbReference>
<dbReference type="InterPro" id="IPR029053">
    <property type="entry name" value="Viral_coat"/>
</dbReference>
<dbReference type="Gene3D" id="2.60.120.20">
    <property type="match status" value="3"/>
</dbReference>
<evidence type="ECO:0000313" key="18">
    <source>
        <dbReference type="EMBL" id="DBA56414.1"/>
    </source>
</evidence>
<keyword evidence="15" id="KW-0472">Membrane</keyword>
<dbReference type="Pfam" id="PF00910">
    <property type="entry name" value="RNA_helicase"/>
    <property type="match status" value="1"/>
</dbReference>
<protein>
    <recommendedName>
        <fullName evidence="2">Genome polyprotein</fullName>
    </recommendedName>
</protein>
<dbReference type="GO" id="GO:0003723">
    <property type="term" value="F:RNA binding"/>
    <property type="evidence" value="ECO:0007669"/>
    <property type="project" value="InterPro"/>
</dbReference>
<dbReference type="InterPro" id="IPR014759">
    <property type="entry name" value="Helicase_SF3_ssRNA_vir"/>
</dbReference>
<evidence type="ECO:0000256" key="5">
    <source>
        <dbReference type="ARBA" id="ARBA00022670"/>
    </source>
</evidence>
<comment type="subcellular location">
    <subcellularLocation>
        <location evidence="1">Virion</location>
    </subcellularLocation>
</comment>
<evidence type="ECO:0000256" key="13">
    <source>
        <dbReference type="ARBA" id="ARBA00022844"/>
    </source>
</evidence>
<keyword evidence="7" id="KW-0548">Nucleotidyltransferase</keyword>
<organism evidence="18">
    <name type="scientific">Cryptotermes domesticus iflavirus</name>
    <dbReference type="NCBI Taxonomy" id="3032213"/>
    <lineage>
        <taxon>Viruses</taxon>
        <taxon>Riboviria</taxon>
        <taxon>Orthornavirae</taxon>
        <taxon>Pisuviricota</taxon>
        <taxon>Pisoniviricetes</taxon>
        <taxon>Picornavirales</taxon>
        <taxon>Iflaviridae</taxon>
        <taxon>Iflavirus</taxon>
    </lineage>
</organism>
<keyword evidence="10" id="KW-0347">Helicase</keyword>
<keyword evidence="11" id="KW-0788">Thiol protease</keyword>
<evidence type="ECO:0000256" key="4">
    <source>
        <dbReference type="ARBA" id="ARBA00022561"/>
    </source>
</evidence>
<dbReference type="InterPro" id="IPR014872">
    <property type="entry name" value="Dicistrovirus_capsid-polyPr_C"/>
</dbReference>
<dbReference type="GO" id="GO:0008234">
    <property type="term" value="F:cysteine-type peptidase activity"/>
    <property type="evidence" value="ECO:0007669"/>
    <property type="project" value="UniProtKB-KW"/>
</dbReference>
<feature type="transmembrane region" description="Helical" evidence="15">
    <location>
        <begin position="1294"/>
        <end position="1314"/>
    </location>
</feature>
<accession>A0AAT9J9W5</accession>
<feature type="domain" description="SF3 helicase" evidence="17">
    <location>
        <begin position="1523"/>
        <end position="1689"/>
    </location>
</feature>
<evidence type="ECO:0000256" key="3">
    <source>
        <dbReference type="ARBA" id="ARBA00022484"/>
    </source>
</evidence>
<evidence type="ECO:0000256" key="14">
    <source>
        <dbReference type="ARBA" id="ARBA00022953"/>
    </source>
</evidence>
<keyword evidence="15" id="KW-0812">Transmembrane</keyword>
<dbReference type="InterPro" id="IPR004005">
    <property type="entry name" value="Calicivirus_coat"/>
</dbReference>
<dbReference type="Gene3D" id="3.30.70.270">
    <property type="match status" value="1"/>
</dbReference>
<dbReference type="Pfam" id="PF08762">
    <property type="entry name" value="CRPV_capsid"/>
    <property type="match status" value="1"/>
</dbReference>
<dbReference type="PROSITE" id="PS51218">
    <property type="entry name" value="SF3_HELICASE_2"/>
    <property type="match status" value="1"/>
</dbReference>
<dbReference type="Pfam" id="PF00680">
    <property type="entry name" value="RdRP_1"/>
    <property type="match status" value="1"/>
</dbReference>
<proteinExistence type="predicted"/>
<keyword evidence="3" id="KW-0696">RNA-directed RNA polymerase</keyword>
<dbReference type="InterPro" id="IPR001205">
    <property type="entry name" value="RNA-dir_pol_C"/>
</dbReference>
<name>A0AAT9J9W5_9VIRU</name>
<dbReference type="InterPro" id="IPR009003">
    <property type="entry name" value="Peptidase_S1_PA"/>
</dbReference>
<dbReference type="GO" id="GO:0019028">
    <property type="term" value="C:viral capsid"/>
    <property type="evidence" value="ECO:0007669"/>
    <property type="project" value="UniProtKB-KW"/>
</dbReference>
<keyword evidence="9" id="KW-0378">Hydrolase</keyword>
<evidence type="ECO:0000256" key="6">
    <source>
        <dbReference type="ARBA" id="ARBA00022679"/>
    </source>
</evidence>
<dbReference type="GO" id="GO:0005198">
    <property type="term" value="F:structural molecule activity"/>
    <property type="evidence" value="ECO:0007669"/>
    <property type="project" value="InterPro"/>
</dbReference>
<dbReference type="GO" id="GO:0006508">
    <property type="term" value="P:proteolysis"/>
    <property type="evidence" value="ECO:0007669"/>
    <property type="project" value="UniProtKB-KW"/>
</dbReference>
<sequence length="3062" mass="349548">MATTQGKLIIVAKRFTVGVNADGSLRTVIGEGLEPSKNFKIRSSKPVGRLHWQTPYQAPKIEEPIKLMHHFPDATYAPTRWARLFLGNKNFRYREQAIFSTWEMVKLWELAIDICRKEARELKQRAWLKKKRAEKKLRYKLNCQKRQELAKKVQQDMLDVLTLLDYQHLYCPAEMKRGAVMATSKKQIKTKSAIYEPGYDQVIEEQFINCNVTPQFPIQRGYKVQKETPSLRFFRVIDQLKNRAGLILKQALCISYAQRLMKRTGFIPEEGIEQALEAEPQMEKEAQGQPIPEIIDHKGNVALHSQTDVEIGKSTFDTTRGFLSMCSASEPQTFEQISSRWLRYSKTVEWSNVHSRGKDILTLDLPYDILAENLTSPNVLPFLIHKYGRFDMRIKIMINSNKFQTGMLQGSFFYNAHLNQYFNRYDNVYSASQRNHVLISAGSSNSAELVVPYWALFSLMNLKNDIFDKSQGNYGLKMGRFSLKVLNQLRVSGNVPNFASISVFVSFENTEFRGLMDQKLSSPFPQMEMAPFVLNTTEKILNLSRSVGITDNPILPMAPPQFQPMTAHSFGLVQGQNEVLRSLRSDPRGQTQGVRMRDETTISDLLAKWSLLETVSWSRKDAEGSLIRSLELTPANVSLWHPEGPASMGPAPILSVISHLFAYWSGDLEFRFDFISNQFYSGRLIVCTVPTTDENVPLNVAKNSASEVFDLQESQQFVYRAPYYANRPLYPVDSRPGVEDIAMYPCRVFVYVLNRLMSPDTVPENIDINIYIRAADNFSLSCLRTPTLGLTFNAKVIKSSDDTCTVSSDYPQMFTSGSRWLIGSDGLERLSFFDSETTDYFTFFDNMKSTVVYQVPQGKIKVIGSEQEVYFRVQYYDSRNQLQNVKFFVRAREFHNYPVALIFNNLQDAMKYVQNKPRAIDLALREYKQGPWAEISKNGRDWLNISRSFLPLIPFEAISRYQDDFEHITMQMEQQRSDQTKGGVKLDPPASFVNYGFRLFGENVTSLKQVGMRWQHYGTVESGSVVDAPFSKAVPRAIIQVHPLRELIIDHFFDRDNCLRDGAISIITSGFAGYRGSIRFRIFMTTHVEKQLHFMVIHKFDEPYLPGRPPVYREYGVRNTGLSYADTGYAAELQSTLVNGCLEFEVPFYNTGEYNNTYIPPNDQIMIKNLFQSLGQVWVYCVGSDTIEFSMDVFYSLGDDFAFSNFQGFPEMLDINGIVPQMEVRPQMEYINKILKVPSRVVNMLSSGISMPEKVNTALDSMSDNISSATTVIKDSLTQLIDKLKNSSPFDASLALFDGLSGFGYLAFIQILHIMTSPTPVTISLAILSVLGFFLMGSSSILWSAKSLIVDFFSYLVGSSQARQQNPPELSYSVKIVSLLWSIITGMTSTVIAQPSNIKQFVSGLFKKSGDIFRTHCFGLTFFRDFLELFKRLWQYLNRQIGNKYPLYTMIKDDKELAQWITGANVLVDPVNIDRVIKSTAWTSKVFEYQLKGRLYLIAAQRTQEILSYQQLQIIKDLQGKLDKLVETLIKAKAYAPFRIRPFVLWVHGPGGIGKSYLCQQLISKIAQYVGISPEYYSHASGQRYYDLLTTQEFIYFDDFLALQTQEAGEGFAQYLQMVGTHALNLPRAAVEDKKTLDNFKFIVISTNYSDFSGVTQIHDRDAYNRRRDFIIEMNFKDSNFNPSLAKEDDFVGYKHVQFSVSLDGIKYSDKAKVNSFDEVWVSLQSCIDNHMRRAKNEFISQIEQFNLAVEQSAIDTLDFNQFCEKLEANLSKVSLVKDDISVVQERVSALQSVKNWFASKFSSKEEINIDAEADKLVKDLKETQSKSKEKPIVKPFYENSDGSVIVKHPDGDVKMSVEKFEEAQALANRIQSLQHESGKLSDDQQLVVTAIIETMVKQSHEESEKKEVEVVPQMMKAAVTVDEFDKIGVLSTTLQVDCANKYINDDIGLMIMKFAFSDDLDSPINFIGKIKVPKNKSKCIHYQFDFKQCVYYKLSDEGMVAYKRSLTYLDEETRLVLIERMKSGFFVSTNYLLPVDSCFADCCPFSTCAMFSNRDFLISQYWDYSIVQNPKLKMLILEKEKIRRYLSDICIEKLEPMLNKCYYNHDAITKLHISDGGGMQIVSQIVGTLPEVYDIDGVRHPLPWSVDDLRKTGIKNDTLFQRFSNMLGFKKIAVSSDGKVRDYIAVPAWYRVLNIIAKFIAVLTMVTLIVVVISKLISALSMLFPMVEKQAPMDSKTERAWKAFASAVKADTIPEMASSSHVAPGKQPNNVVTKSMQLICPKSQGPLASELLDFLMEPICTSSGKLNKVCRNSFFIVAVNKEDKSVYKMRCLGIFNHTAIGLQHYFDFLDSTVDKWDMFIFSLSNKLMISVTLQEIGRDCVKDSNLVLLTLPKRFGLFGDIRHFIPKAGGNYIPSELELIECTPKDVLINKVVSRFKEDPIRVKDTKLEGCVIPGWIMTDRLEYNYAGDGVCGSFIWNEKSAHPLLGIHTSGKGVMCGFSELITRDVFESEDSSGIEFIKPQMNLKDTNFMPDGPQIIGGNIDKDMTPRLPDSTGIVPSDAYGLFPTYTEPAPLTPKDPRLPEGCSPLKVGVDKRCDPIISFNSVDLEVAAEDLERVLINNCKPVRSVVSKLSYLEAINGLPGIPRAQRLEMSTSEGYPWVKMRPTQGGAKRWLFEFDGEDVVKIHPRLYQVLEYKDKMRAQGMVPATYYTAMLKDARISKEKVSIPGKTRVFEMSPVDLTIAQRQYTLDFNCSYMEKKFECENTIGINVNGPEWNMLAYKLLGHSPVLLSGDYSSYGPKLSLDVLYIVWDIIRKWYQHYSNMSKEELFKMKVLGYEVLSSYLVVGNYFFRPVCGMASGNASTVILNSLCNSLYIRVAYLSIARSSLNKSLASMRYFNKYVVMFSNGDDLIISVKDIYQWFNNKSLSLFFKDHNLKFTNPKKDIEIVEWEGIDDVSYLKCQFKLHPFRKNCWLAQLDEKSIYDCPQWIWKKDYDRREASIANAEQAVRLSYGHGEVFLNLIREKLKNYYMMKGNYIVFPTWKELDENVWDSNIDIWEFGKF</sequence>
<keyword evidence="14" id="KW-0693">Viral RNA replication</keyword>
<dbReference type="CDD" id="cd23169">
    <property type="entry name" value="ps-ssRNAv-Picornavirales"/>
    <property type="match status" value="1"/>
</dbReference>
<evidence type="ECO:0000259" key="17">
    <source>
        <dbReference type="PROSITE" id="PS51218"/>
    </source>
</evidence>
<evidence type="ECO:0000256" key="11">
    <source>
        <dbReference type="ARBA" id="ARBA00022807"/>
    </source>
</evidence>
<dbReference type="SUPFAM" id="SSF88633">
    <property type="entry name" value="Positive stranded ssRNA viruses"/>
    <property type="match status" value="3"/>
</dbReference>
<evidence type="ECO:0000256" key="9">
    <source>
        <dbReference type="ARBA" id="ARBA00022801"/>
    </source>
</evidence>
<reference evidence="18" key="1">
    <citation type="journal article" date="2024" name="Microb. Genom.">
        <title>The hidden RNA viruses in Blattodea (cockroach and termite).</title>
        <authorList>
            <person name="Fan J."/>
            <person name="Jiang S."/>
            <person name="Li W."/>
            <person name="Li J."/>
            <person name="Pang R."/>
            <person name="Wu H."/>
        </authorList>
    </citation>
    <scope>NUCLEOTIDE SEQUENCE</scope>
</reference>
<dbReference type="InterPro" id="IPR000605">
    <property type="entry name" value="Helicase_SF3_ssDNA/RNA_vir"/>
</dbReference>
<evidence type="ECO:0000256" key="12">
    <source>
        <dbReference type="ARBA" id="ARBA00022840"/>
    </source>
</evidence>
<keyword evidence="4" id="KW-0167">Capsid protein</keyword>
<dbReference type="Pfam" id="PF00073">
    <property type="entry name" value="Rhv"/>
    <property type="match status" value="1"/>
</dbReference>
<dbReference type="Pfam" id="PF00915">
    <property type="entry name" value="Calici_coat"/>
    <property type="match status" value="1"/>
</dbReference>
<dbReference type="PROSITE" id="PS50507">
    <property type="entry name" value="RDRP_SSRNA_POS"/>
    <property type="match status" value="1"/>
</dbReference>
<keyword evidence="5" id="KW-0645">Protease</keyword>
<evidence type="ECO:0000256" key="10">
    <source>
        <dbReference type="ARBA" id="ARBA00022806"/>
    </source>
</evidence>
<keyword evidence="6" id="KW-0808">Transferase</keyword>
<evidence type="ECO:0000259" key="16">
    <source>
        <dbReference type="PROSITE" id="PS50507"/>
    </source>
</evidence>
<dbReference type="GO" id="GO:0003724">
    <property type="term" value="F:RNA helicase activity"/>
    <property type="evidence" value="ECO:0007669"/>
    <property type="project" value="InterPro"/>
</dbReference>
<keyword evidence="8" id="KW-0547">Nucleotide-binding</keyword>
<dbReference type="GO" id="GO:0006351">
    <property type="term" value="P:DNA-templated transcription"/>
    <property type="evidence" value="ECO:0007669"/>
    <property type="project" value="InterPro"/>
</dbReference>
<dbReference type="InterPro" id="IPR043128">
    <property type="entry name" value="Rev_trsase/Diguanyl_cyclase"/>
</dbReference>
<dbReference type="InterPro" id="IPR033703">
    <property type="entry name" value="Rhv-like"/>
</dbReference>
<dbReference type="SUPFAM" id="SSF50494">
    <property type="entry name" value="Trypsin-like serine proteases"/>
    <property type="match status" value="1"/>
</dbReference>
<evidence type="ECO:0000256" key="2">
    <source>
        <dbReference type="ARBA" id="ARBA00020107"/>
    </source>
</evidence>
<dbReference type="GO" id="GO:0003968">
    <property type="term" value="F:RNA-directed RNA polymerase activity"/>
    <property type="evidence" value="ECO:0007669"/>
    <property type="project" value="UniProtKB-KW"/>
</dbReference>
<dbReference type="GO" id="GO:0039694">
    <property type="term" value="P:viral RNA genome replication"/>
    <property type="evidence" value="ECO:0007669"/>
    <property type="project" value="InterPro"/>
</dbReference>
<dbReference type="InterPro" id="IPR001676">
    <property type="entry name" value="Picornavirus_capsid"/>
</dbReference>